<dbReference type="FunFam" id="3.90.70.200:FF:000003">
    <property type="entry name" value="RNA polymerase-associated protein RTF1"/>
    <property type="match status" value="1"/>
</dbReference>
<comment type="caution">
    <text evidence="8">The sequence shown here is derived from an EMBL/GenBank/DDBJ whole genome shotgun (WGS) entry which is preliminary data.</text>
</comment>
<protein>
    <recommendedName>
        <fullName evidence="7">Plus3 domain-containing protein</fullName>
    </recommendedName>
</protein>
<feature type="compositionally biased region" description="Basic residues" evidence="6">
    <location>
        <begin position="52"/>
        <end position="65"/>
    </location>
</feature>
<reference evidence="10 11" key="1">
    <citation type="journal article" date="2020" name="Nat. Food">
        <title>A phased Vanilla planifolia genome enables genetic improvement of flavour and production.</title>
        <authorList>
            <person name="Hasing T."/>
            <person name="Tang H."/>
            <person name="Brym M."/>
            <person name="Khazi F."/>
            <person name="Huang T."/>
            <person name="Chambers A.H."/>
        </authorList>
    </citation>
    <scope>NUCLEOTIDE SEQUENCE [LARGE SCALE GENOMIC DNA]</scope>
    <source>
        <tissue evidence="8">Leaf</tissue>
    </source>
</reference>
<dbReference type="PROSITE" id="PS51360">
    <property type="entry name" value="PLUS3"/>
    <property type="match status" value="1"/>
</dbReference>
<dbReference type="GO" id="GO:0016593">
    <property type="term" value="C:Cdc73/Paf1 complex"/>
    <property type="evidence" value="ECO:0007669"/>
    <property type="project" value="TreeGrafter"/>
</dbReference>
<evidence type="ECO:0000256" key="2">
    <source>
        <dbReference type="ARBA" id="ARBA00023015"/>
    </source>
</evidence>
<dbReference type="Gene3D" id="3.90.70.200">
    <property type="entry name" value="Plus-3 domain"/>
    <property type="match status" value="1"/>
</dbReference>
<keyword evidence="4" id="KW-0539">Nucleus</keyword>
<dbReference type="InterPro" id="IPR036128">
    <property type="entry name" value="Plus3-like_sf"/>
</dbReference>
<feature type="compositionally biased region" description="Acidic residues" evidence="6">
    <location>
        <begin position="244"/>
        <end position="254"/>
    </location>
</feature>
<feature type="compositionally biased region" description="Basic and acidic residues" evidence="6">
    <location>
        <begin position="66"/>
        <end position="88"/>
    </location>
</feature>
<feature type="compositionally biased region" description="Polar residues" evidence="6">
    <location>
        <begin position="202"/>
        <end position="212"/>
    </location>
</feature>
<keyword evidence="10" id="KW-1185">Reference proteome</keyword>
<dbReference type="Proteomes" id="UP000639772">
    <property type="component" value="Chromosome 13"/>
</dbReference>
<feature type="compositionally biased region" description="Basic and acidic residues" evidence="6">
    <location>
        <begin position="165"/>
        <end position="198"/>
    </location>
</feature>
<dbReference type="OrthoDB" id="166375at2759"/>
<evidence type="ECO:0000256" key="5">
    <source>
        <dbReference type="SAM" id="Coils"/>
    </source>
</evidence>
<keyword evidence="3" id="KW-0804">Transcription</keyword>
<evidence type="ECO:0000313" key="9">
    <source>
        <dbReference type="EMBL" id="KAG0456335.1"/>
    </source>
</evidence>
<dbReference type="Proteomes" id="UP000636800">
    <property type="component" value="Chromosome 13"/>
</dbReference>
<feature type="domain" description="Plus3" evidence="7">
    <location>
        <begin position="263"/>
        <end position="398"/>
    </location>
</feature>
<dbReference type="SUPFAM" id="SSF159042">
    <property type="entry name" value="Plus3-like"/>
    <property type="match status" value="1"/>
</dbReference>
<dbReference type="PANTHER" id="PTHR13115:SF8">
    <property type="entry name" value="RNA POLYMERASE-ASSOCIATED PROTEIN RTF1 HOMOLOG"/>
    <property type="match status" value="1"/>
</dbReference>
<gene>
    <name evidence="9" type="ORF">HPP92_024123</name>
    <name evidence="8" type="ORF">HPP92_024423</name>
</gene>
<evidence type="ECO:0000256" key="4">
    <source>
        <dbReference type="ARBA" id="ARBA00023242"/>
    </source>
</evidence>
<dbReference type="GO" id="GO:0003677">
    <property type="term" value="F:DNA binding"/>
    <property type="evidence" value="ECO:0007669"/>
    <property type="project" value="InterPro"/>
</dbReference>
<dbReference type="AlphaFoldDB" id="A0A835PMW8"/>
<feature type="coiled-coil region" evidence="5">
    <location>
        <begin position="427"/>
        <end position="466"/>
    </location>
</feature>
<keyword evidence="2" id="KW-0805">Transcription regulation</keyword>
<dbReference type="Pfam" id="PF03126">
    <property type="entry name" value="Plus-3"/>
    <property type="match status" value="1"/>
</dbReference>
<accession>A0A835PMW8</accession>
<dbReference type="EMBL" id="JADCNM010000013">
    <property type="protein sequence ID" value="KAG0456335.1"/>
    <property type="molecule type" value="Genomic_DNA"/>
</dbReference>
<dbReference type="InterPro" id="IPR004343">
    <property type="entry name" value="Plus-3_dom"/>
</dbReference>
<evidence type="ECO:0000313" key="10">
    <source>
        <dbReference type="Proteomes" id="UP000636800"/>
    </source>
</evidence>
<dbReference type="EMBL" id="JADCNL010000013">
    <property type="protein sequence ID" value="KAG0455131.1"/>
    <property type="molecule type" value="Genomic_DNA"/>
</dbReference>
<feature type="compositionally biased region" description="Basic and acidic residues" evidence="6">
    <location>
        <begin position="101"/>
        <end position="134"/>
    </location>
</feature>
<dbReference type="GO" id="GO:1990269">
    <property type="term" value="F:RNA polymerase II C-terminal domain phosphoserine binding"/>
    <property type="evidence" value="ECO:0007669"/>
    <property type="project" value="TreeGrafter"/>
</dbReference>
<evidence type="ECO:0000256" key="1">
    <source>
        <dbReference type="ARBA" id="ARBA00004123"/>
    </source>
</evidence>
<comment type="subcellular location">
    <subcellularLocation>
        <location evidence="1">Nucleus</location>
    </subcellularLocation>
</comment>
<keyword evidence="5" id="KW-0175">Coiled coil</keyword>
<feature type="region of interest" description="Disordered" evidence="6">
    <location>
        <begin position="1"/>
        <end position="256"/>
    </location>
</feature>
<evidence type="ECO:0000313" key="11">
    <source>
        <dbReference type="Proteomes" id="UP000639772"/>
    </source>
</evidence>
<organism evidence="8 10">
    <name type="scientific">Vanilla planifolia</name>
    <name type="common">Vanilla</name>
    <dbReference type="NCBI Taxonomy" id="51239"/>
    <lineage>
        <taxon>Eukaryota</taxon>
        <taxon>Viridiplantae</taxon>
        <taxon>Streptophyta</taxon>
        <taxon>Embryophyta</taxon>
        <taxon>Tracheophyta</taxon>
        <taxon>Spermatophyta</taxon>
        <taxon>Magnoliopsida</taxon>
        <taxon>Liliopsida</taxon>
        <taxon>Asparagales</taxon>
        <taxon>Orchidaceae</taxon>
        <taxon>Vanilloideae</taxon>
        <taxon>Vanilleae</taxon>
        <taxon>Vanilla</taxon>
    </lineage>
</organism>
<name>A0A835PMW8_VANPL</name>
<proteinExistence type="predicted"/>
<evidence type="ECO:0000256" key="6">
    <source>
        <dbReference type="SAM" id="MobiDB-lite"/>
    </source>
</evidence>
<sequence length="655" mass="73173">MADLENLLLQAAGRTGISARKNQSHPRSRWQREGSYSDGSESKEEDSDNSRYNKRRHSGSHVPLKKRLDPPEKDKRSNWDDHDDRLSADDSDSAPSVGSDLYKDDADKEELGKMSELDREMILAERSTKIDDYRLKKKARASSTRLEKSRKESPPPLPSRGRSSIRTEKTAAKTDALNELRAKRMKQQDPEGYRKLRDSVGVTGSSFGNRDTSPLKHRPLSIPTIDSSDSDDEGSSADGKEDKLEDNDIGDNLEDVLTSRSEPIRYEDAKEISLRRSKLAKWLMEPFFENIVVGCFVRVGIGKTHKGPKYRLCVIKNVDSSDPDRQYKLEGRTTTKWLNCIWGSEASAARWQMAMVSDSLPTEDEFKEWVKEVERNGGRVPCRQDVDDKKEEIRKASSFVYSAATVKQMLQEKKSASSRPLNVAAEKDRLRKEIEEAEGRGNDTEVEKLRTKLKELEESRQAKQIDAKAVRLAEMNRRNRAENFRNASELKPVNTSLKAGEAGYDPFSRRWTRSRNYYVPAKPGGDGNGTTTNGDNGIAVVRPGNINGITTGNGLEAGEVATAAALEAAAGAGKLIDTNAPVDRGTESNSLHDFDLPISLAGLQKFGGPQGAYLGFMARKQKIETTMGYMVPDNDGRRHVLTLSVSDYKRRRGLL</sequence>
<evidence type="ECO:0000256" key="3">
    <source>
        <dbReference type="ARBA" id="ARBA00023163"/>
    </source>
</evidence>
<evidence type="ECO:0000259" key="7">
    <source>
        <dbReference type="PROSITE" id="PS51360"/>
    </source>
</evidence>
<evidence type="ECO:0000313" key="8">
    <source>
        <dbReference type="EMBL" id="KAG0455131.1"/>
    </source>
</evidence>
<dbReference type="SMART" id="SM00719">
    <property type="entry name" value="Plus3"/>
    <property type="match status" value="1"/>
</dbReference>
<dbReference type="PANTHER" id="PTHR13115">
    <property type="entry name" value="RNA POLYMERASE-ASSOCIATED PROTEIN RTF1 HOMOLOG"/>
    <property type="match status" value="1"/>
</dbReference>